<dbReference type="InterPro" id="IPR000212">
    <property type="entry name" value="DNA_helicase_UvrD/REP"/>
</dbReference>
<feature type="domain" description="UvrD-like helicase C-terminal" evidence="7">
    <location>
        <begin position="283"/>
        <end position="346"/>
    </location>
</feature>
<sequence length="389" mass="45104">MSWFIPYPKLDNDQMLFLENIRNDDKHYLIKGYAGAGKSVLLVHSFLVEKEKNPNSNIIIVTYTRALIDMIKSGLPEQYKHTKVVTYYEFQKMYGFWDLVLVDEVQDLPVDVLQNIKSKSKRMIVAGDSNQSIYDNHSNIEDIESIVNHHIFPLSIIHRISRSIRNAAKVFCIDPNFSVASMGKMINTEPRLVKANSYEEECKWLILSVKEYAQQGYAPAILLPKHKYIYQFFQDLLRLEGKPPLSEAYGENRKENYNLINIHLESNGLNFQYLGNGAGSFEKGQKESMITVMTYHSAKGLDFKAVFIPFLTSNLEIWRDDIQRAKTLFFVALTRSREQLFLSYNREKHPFINEVPQGSLYNIDAESEIKRLEGDIIIPEDDDEPMFVF</sequence>
<dbReference type="PANTHER" id="PTHR11070:SF2">
    <property type="entry name" value="ATP-DEPENDENT DNA HELICASE SRS2"/>
    <property type="match status" value="1"/>
</dbReference>
<dbReference type="Pfam" id="PF13361">
    <property type="entry name" value="UvrD_C"/>
    <property type="match status" value="1"/>
</dbReference>
<dbReference type="GO" id="GO:0043138">
    <property type="term" value="F:3'-5' DNA helicase activity"/>
    <property type="evidence" value="ECO:0007669"/>
    <property type="project" value="TreeGrafter"/>
</dbReference>
<evidence type="ECO:0000256" key="5">
    <source>
        <dbReference type="ARBA" id="ARBA00034923"/>
    </source>
</evidence>
<dbReference type="Gene3D" id="3.40.50.300">
    <property type="entry name" value="P-loop containing nucleotide triphosphate hydrolases"/>
    <property type="match status" value="3"/>
</dbReference>
<accession>A0AAU0F608</accession>
<organism evidence="8 9">
    <name type="scientific">Bergeyella porcorum</name>
    <dbReference type="NCBI Taxonomy" id="1735111"/>
    <lineage>
        <taxon>Bacteria</taxon>
        <taxon>Pseudomonadati</taxon>
        <taxon>Bacteroidota</taxon>
        <taxon>Flavobacteriia</taxon>
        <taxon>Flavobacteriales</taxon>
        <taxon>Weeksellaceae</taxon>
        <taxon>Bergeyella</taxon>
    </lineage>
</organism>
<dbReference type="EMBL" id="CP136426">
    <property type="protein sequence ID" value="WOC52218.1"/>
    <property type="molecule type" value="Genomic_DNA"/>
</dbReference>
<keyword evidence="3" id="KW-0347">Helicase</keyword>
<evidence type="ECO:0000259" key="7">
    <source>
        <dbReference type="Pfam" id="PF13361"/>
    </source>
</evidence>
<dbReference type="GO" id="GO:0003677">
    <property type="term" value="F:DNA binding"/>
    <property type="evidence" value="ECO:0007669"/>
    <property type="project" value="InterPro"/>
</dbReference>
<dbReference type="GO" id="GO:0005829">
    <property type="term" value="C:cytosol"/>
    <property type="evidence" value="ECO:0007669"/>
    <property type="project" value="TreeGrafter"/>
</dbReference>
<dbReference type="InterPro" id="IPR014017">
    <property type="entry name" value="DNA_helicase_UvrD-like_C"/>
</dbReference>
<feature type="domain" description="(+)RNA virus helicase C-terminal" evidence="6">
    <location>
        <begin position="29"/>
        <end position="161"/>
    </location>
</feature>
<dbReference type="InterPro" id="IPR027351">
    <property type="entry name" value="(+)RNA_virus_helicase_core_dom"/>
</dbReference>
<dbReference type="Pfam" id="PF01443">
    <property type="entry name" value="Viral_helicase1"/>
    <property type="match status" value="1"/>
</dbReference>
<evidence type="ECO:0000313" key="9">
    <source>
        <dbReference type="Proteomes" id="UP001432059"/>
    </source>
</evidence>
<dbReference type="GO" id="GO:0033202">
    <property type="term" value="C:DNA helicase complex"/>
    <property type="evidence" value="ECO:0007669"/>
    <property type="project" value="TreeGrafter"/>
</dbReference>
<evidence type="ECO:0000256" key="3">
    <source>
        <dbReference type="ARBA" id="ARBA00022806"/>
    </source>
</evidence>
<keyword evidence="4" id="KW-0067">ATP-binding</keyword>
<dbReference type="InterPro" id="IPR027417">
    <property type="entry name" value="P-loop_NTPase"/>
</dbReference>
<evidence type="ECO:0000259" key="6">
    <source>
        <dbReference type="Pfam" id="PF01443"/>
    </source>
</evidence>
<evidence type="ECO:0000256" key="2">
    <source>
        <dbReference type="ARBA" id="ARBA00022801"/>
    </source>
</evidence>
<reference evidence="8" key="1">
    <citation type="submission" date="2023-10" db="EMBL/GenBank/DDBJ databases">
        <title>Characterization and whole genome sequencing of a novel strain of Bergeyella porcorum QD2021 isolated from pig.</title>
        <authorList>
            <person name="Liu G."/>
            <person name="Chen C."/>
            <person name="Han X."/>
        </authorList>
    </citation>
    <scope>NUCLEOTIDE SEQUENCE</scope>
    <source>
        <strain evidence="8">QD2021</strain>
    </source>
</reference>
<dbReference type="KEGG" id="bpor:BPO_1571"/>
<evidence type="ECO:0000256" key="4">
    <source>
        <dbReference type="ARBA" id="ARBA00022840"/>
    </source>
</evidence>
<evidence type="ECO:0000313" key="8">
    <source>
        <dbReference type="EMBL" id="WOC52218.1"/>
    </source>
</evidence>
<dbReference type="AlphaFoldDB" id="A0AAU0F608"/>
<keyword evidence="2" id="KW-0378">Hydrolase</keyword>
<dbReference type="GO" id="GO:0005524">
    <property type="term" value="F:ATP binding"/>
    <property type="evidence" value="ECO:0007669"/>
    <property type="project" value="UniProtKB-KW"/>
</dbReference>
<proteinExistence type="predicted"/>
<dbReference type="RefSeq" id="WP_327983718.1">
    <property type="nucleotide sequence ID" value="NZ_CP136426.1"/>
</dbReference>
<protein>
    <recommendedName>
        <fullName evidence="5">DNA 3'-5' helicase II</fullName>
    </recommendedName>
</protein>
<evidence type="ECO:0000256" key="1">
    <source>
        <dbReference type="ARBA" id="ARBA00022741"/>
    </source>
</evidence>
<gene>
    <name evidence="8" type="ORF">BPO_1571</name>
</gene>
<dbReference type="GO" id="GO:0000725">
    <property type="term" value="P:recombinational repair"/>
    <property type="evidence" value="ECO:0007669"/>
    <property type="project" value="TreeGrafter"/>
</dbReference>
<dbReference type="Proteomes" id="UP001432059">
    <property type="component" value="Chromosome"/>
</dbReference>
<keyword evidence="1" id="KW-0547">Nucleotide-binding</keyword>
<name>A0AAU0F608_9FLAO</name>
<keyword evidence="9" id="KW-1185">Reference proteome</keyword>
<dbReference type="PANTHER" id="PTHR11070">
    <property type="entry name" value="UVRD / RECB / PCRA DNA HELICASE FAMILY MEMBER"/>
    <property type="match status" value="1"/>
</dbReference>
<dbReference type="GO" id="GO:0016787">
    <property type="term" value="F:hydrolase activity"/>
    <property type="evidence" value="ECO:0007669"/>
    <property type="project" value="UniProtKB-KW"/>
</dbReference>
<dbReference type="SUPFAM" id="SSF52540">
    <property type="entry name" value="P-loop containing nucleoside triphosphate hydrolases"/>
    <property type="match status" value="1"/>
</dbReference>